<name>A0AA39VN56_ACESA</name>
<organism evidence="2 3">
    <name type="scientific">Acer saccharum</name>
    <name type="common">Sugar maple</name>
    <dbReference type="NCBI Taxonomy" id="4024"/>
    <lineage>
        <taxon>Eukaryota</taxon>
        <taxon>Viridiplantae</taxon>
        <taxon>Streptophyta</taxon>
        <taxon>Embryophyta</taxon>
        <taxon>Tracheophyta</taxon>
        <taxon>Spermatophyta</taxon>
        <taxon>Magnoliopsida</taxon>
        <taxon>eudicotyledons</taxon>
        <taxon>Gunneridae</taxon>
        <taxon>Pentapetalae</taxon>
        <taxon>rosids</taxon>
        <taxon>malvids</taxon>
        <taxon>Sapindales</taxon>
        <taxon>Sapindaceae</taxon>
        <taxon>Hippocastanoideae</taxon>
        <taxon>Acereae</taxon>
        <taxon>Acer</taxon>
    </lineage>
</organism>
<dbReference type="Proteomes" id="UP001168877">
    <property type="component" value="Unassembled WGS sequence"/>
</dbReference>
<evidence type="ECO:0000256" key="1">
    <source>
        <dbReference type="SAM" id="SignalP"/>
    </source>
</evidence>
<keyword evidence="3" id="KW-1185">Reference proteome</keyword>
<proteinExistence type="predicted"/>
<feature type="signal peptide" evidence="1">
    <location>
        <begin position="1"/>
        <end position="23"/>
    </location>
</feature>
<dbReference type="AlphaFoldDB" id="A0AA39VN56"/>
<sequence length="315" mass="34916">MCVGLVPPLCGCALPLWELRVQAVLVELHLAGPGQPPHHRHELDRCSTTGVRWSPVSTPDGTTVHAQAIQLDRWLLPPPLDGVGFSSAMEREQHPVGSSWIGDAASSWIGGSFYQLHMESGLHLRIFLLKRIVFRLLYKWLVVSSKGLIGHEENIDGVKTKTKANPLSKGRVVDFKLGLVGLAERREAKYLVWKVDLGSNDLNGGVVVSSYVWKDGKESYNLTKLGEDRVMMENNHIKEVYLMVGGSNGGALGHCVGKRGEFFVKGILGRKDNDKGERLESSDYNDSFDNTKMDNLKLRKASGCEGETDKREERV</sequence>
<feature type="chain" id="PRO_5041223319" evidence="1">
    <location>
        <begin position="24"/>
        <end position="315"/>
    </location>
</feature>
<comment type="caution">
    <text evidence="2">The sequence shown here is derived from an EMBL/GenBank/DDBJ whole genome shotgun (WGS) entry which is preliminary data.</text>
</comment>
<reference evidence="2" key="1">
    <citation type="journal article" date="2022" name="Plant J.">
        <title>Strategies of tolerance reflected in two North American maple genomes.</title>
        <authorList>
            <person name="McEvoy S.L."/>
            <person name="Sezen U.U."/>
            <person name="Trouern-Trend A."/>
            <person name="McMahon S.M."/>
            <person name="Schaberg P.G."/>
            <person name="Yang J."/>
            <person name="Wegrzyn J.L."/>
            <person name="Swenson N.G."/>
        </authorList>
    </citation>
    <scope>NUCLEOTIDE SEQUENCE</scope>
    <source>
        <strain evidence="2">NS2018</strain>
    </source>
</reference>
<dbReference type="EMBL" id="JAUESC010000382">
    <property type="protein sequence ID" value="KAK0586362.1"/>
    <property type="molecule type" value="Genomic_DNA"/>
</dbReference>
<evidence type="ECO:0000313" key="3">
    <source>
        <dbReference type="Proteomes" id="UP001168877"/>
    </source>
</evidence>
<gene>
    <name evidence="2" type="ORF">LWI29_005690</name>
</gene>
<reference evidence="2" key="2">
    <citation type="submission" date="2023-06" db="EMBL/GenBank/DDBJ databases">
        <authorList>
            <person name="Swenson N.G."/>
            <person name="Wegrzyn J.L."/>
            <person name="Mcevoy S.L."/>
        </authorList>
    </citation>
    <scope>NUCLEOTIDE SEQUENCE</scope>
    <source>
        <strain evidence="2">NS2018</strain>
        <tissue evidence="2">Leaf</tissue>
    </source>
</reference>
<evidence type="ECO:0000313" key="2">
    <source>
        <dbReference type="EMBL" id="KAK0586362.1"/>
    </source>
</evidence>
<keyword evidence="1" id="KW-0732">Signal</keyword>
<accession>A0AA39VN56</accession>
<protein>
    <submittedName>
        <fullName evidence="2">Uncharacterized protein</fullName>
    </submittedName>
</protein>